<accession>A0A2K3V1N5</accession>
<keyword evidence="1" id="KW-0812">Transmembrane</keyword>
<dbReference type="RefSeq" id="WP_103313133.1">
    <property type="nucleotide sequence ID" value="NZ_PPPD01000001.1"/>
</dbReference>
<feature type="transmembrane region" description="Helical" evidence="1">
    <location>
        <begin position="145"/>
        <end position="165"/>
    </location>
</feature>
<dbReference type="InterPro" id="IPR000326">
    <property type="entry name" value="PAP2/HPO"/>
</dbReference>
<reference evidence="3 4" key="1">
    <citation type="submission" date="2018-01" db="EMBL/GenBank/DDBJ databases">
        <title>Deinococcus koreensis sp. nov., a radiation-resistant bacterium isolated from river water.</title>
        <authorList>
            <person name="Choi A."/>
        </authorList>
    </citation>
    <scope>NUCLEOTIDE SEQUENCE [LARGE SCALE GENOMIC DNA]</scope>
    <source>
        <strain evidence="3 4">SJW1-2</strain>
    </source>
</reference>
<organism evidence="3 4">
    <name type="scientific">Deinococcus koreensis</name>
    <dbReference type="NCBI Taxonomy" id="2054903"/>
    <lineage>
        <taxon>Bacteria</taxon>
        <taxon>Thermotogati</taxon>
        <taxon>Deinococcota</taxon>
        <taxon>Deinococci</taxon>
        <taxon>Deinococcales</taxon>
        <taxon>Deinococcaceae</taxon>
        <taxon>Deinococcus</taxon>
    </lineage>
</organism>
<protein>
    <recommendedName>
        <fullName evidence="2">Phosphatidic acid phosphatase type 2/haloperoxidase domain-containing protein</fullName>
    </recommendedName>
</protein>
<evidence type="ECO:0000256" key="1">
    <source>
        <dbReference type="SAM" id="Phobius"/>
    </source>
</evidence>
<dbReference type="Gene3D" id="1.20.144.10">
    <property type="entry name" value="Phosphatidic acid phosphatase type 2/haloperoxidase"/>
    <property type="match status" value="1"/>
</dbReference>
<gene>
    <name evidence="3" type="ORF">CVO96_16270</name>
</gene>
<dbReference type="SUPFAM" id="SSF48317">
    <property type="entry name" value="Acid phosphatase/Vanadium-dependent haloperoxidase"/>
    <property type="match status" value="1"/>
</dbReference>
<feature type="transmembrane region" description="Helical" evidence="1">
    <location>
        <begin position="50"/>
        <end position="72"/>
    </location>
</feature>
<comment type="caution">
    <text evidence="3">The sequence shown here is derived from an EMBL/GenBank/DDBJ whole genome shotgun (WGS) entry which is preliminary data.</text>
</comment>
<name>A0A2K3V1N5_9DEIO</name>
<feature type="transmembrane region" description="Helical" evidence="1">
    <location>
        <begin position="20"/>
        <end position="43"/>
    </location>
</feature>
<dbReference type="Proteomes" id="UP000236379">
    <property type="component" value="Unassembled WGS sequence"/>
</dbReference>
<evidence type="ECO:0000259" key="2">
    <source>
        <dbReference type="SMART" id="SM00014"/>
    </source>
</evidence>
<dbReference type="SMART" id="SM00014">
    <property type="entry name" value="acidPPc"/>
    <property type="match status" value="1"/>
</dbReference>
<proteinExistence type="predicted"/>
<dbReference type="PANTHER" id="PTHR14969">
    <property type="entry name" value="SPHINGOSINE-1-PHOSPHATE PHOSPHOHYDROLASE"/>
    <property type="match status" value="1"/>
</dbReference>
<dbReference type="Pfam" id="PF01569">
    <property type="entry name" value="PAP2"/>
    <property type="match status" value="1"/>
</dbReference>
<evidence type="ECO:0000313" key="4">
    <source>
        <dbReference type="Proteomes" id="UP000236379"/>
    </source>
</evidence>
<keyword evidence="1" id="KW-0472">Membrane</keyword>
<dbReference type="OrthoDB" id="4872332at2"/>
<dbReference type="InterPro" id="IPR036938">
    <property type="entry name" value="PAP2/HPO_sf"/>
</dbReference>
<feature type="transmembrane region" description="Helical" evidence="1">
    <location>
        <begin position="120"/>
        <end position="138"/>
    </location>
</feature>
<dbReference type="AlphaFoldDB" id="A0A2K3V1N5"/>
<dbReference type="PANTHER" id="PTHR14969:SF13">
    <property type="entry name" value="AT30094P"/>
    <property type="match status" value="1"/>
</dbReference>
<feature type="domain" description="Phosphatidic acid phosphatase type 2/haloperoxidase" evidence="2">
    <location>
        <begin position="52"/>
        <end position="161"/>
    </location>
</feature>
<dbReference type="EMBL" id="PPPD01000001">
    <property type="protein sequence ID" value="PNY82700.1"/>
    <property type="molecule type" value="Genomic_DNA"/>
</dbReference>
<evidence type="ECO:0000313" key="3">
    <source>
        <dbReference type="EMBL" id="PNY82700.1"/>
    </source>
</evidence>
<sequence length="181" mass="18950">MTDLLQQSLHLAAVRSPVLGAVAVAGATGLLAALAAGLAALFVQMRSHLTWLLAARIAASGAAALLVTQLLGHVVSDPRPYLVEHYAPLARASLDNGFPSDHTLVAALITGWVGWLARRWAPLFAAGVLAVALGRLAIGAHHSLDVVGSVLIAGLSLWAASVWPWPPLWRSRALLPPRLRA</sequence>
<keyword evidence="1" id="KW-1133">Transmembrane helix</keyword>
<keyword evidence="4" id="KW-1185">Reference proteome</keyword>
<dbReference type="GO" id="GO:0042392">
    <property type="term" value="F:sphingosine-1-phosphate phosphatase activity"/>
    <property type="evidence" value="ECO:0007669"/>
    <property type="project" value="TreeGrafter"/>
</dbReference>